<feature type="compositionally biased region" description="Polar residues" evidence="1">
    <location>
        <begin position="244"/>
        <end position="255"/>
    </location>
</feature>
<dbReference type="OrthoDB" id="6280835at2759"/>
<feature type="compositionally biased region" description="Basic and acidic residues" evidence="1">
    <location>
        <begin position="49"/>
        <end position="59"/>
    </location>
</feature>
<name>A0A504Y8G3_FASGI</name>
<feature type="compositionally biased region" description="Low complexity" evidence="1">
    <location>
        <begin position="14"/>
        <end position="41"/>
    </location>
</feature>
<evidence type="ECO:0000313" key="3">
    <source>
        <dbReference type="Proteomes" id="UP000316759"/>
    </source>
</evidence>
<comment type="caution">
    <text evidence="2">The sequence shown here is derived from an EMBL/GenBank/DDBJ whole genome shotgun (WGS) entry which is preliminary data.</text>
</comment>
<organism evidence="2 3">
    <name type="scientific">Fasciola gigantica</name>
    <name type="common">Giant liver fluke</name>
    <dbReference type="NCBI Taxonomy" id="46835"/>
    <lineage>
        <taxon>Eukaryota</taxon>
        <taxon>Metazoa</taxon>
        <taxon>Spiralia</taxon>
        <taxon>Lophotrochozoa</taxon>
        <taxon>Platyhelminthes</taxon>
        <taxon>Trematoda</taxon>
        <taxon>Digenea</taxon>
        <taxon>Plagiorchiida</taxon>
        <taxon>Echinostomata</taxon>
        <taxon>Echinostomatoidea</taxon>
        <taxon>Fasciolidae</taxon>
        <taxon>Fasciola</taxon>
    </lineage>
</organism>
<evidence type="ECO:0000256" key="1">
    <source>
        <dbReference type="SAM" id="MobiDB-lite"/>
    </source>
</evidence>
<feature type="region of interest" description="Disordered" evidence="1">
    <location>
        <begin position="238"/>
        <end position="289"/>
    </location>
</feature>
<gene>
    <name evidence="2" type="ORF">FGIG_06034</name>
</gene>
<evidence type="ECO:0000313" key="2">
    <source>
        <dbReference type="EMBL" id="TPP56876.1"/>
    </source>
</evidence>
<feature type="region of interest" description="Disordered" evidence="1">
    <location>
        <begin position="9"/>
        <end position="59"/>
    </location>
</feature>
<dbReference type="AlphaFoldDB" id="A0A504Y8G3"/>
<sequence>MLFQCLQIDNKMASSKNQSSDSSSVSSDPVSESATSSSIRSAHGRTKMKTTEQRRDASKTHISAIAFASRQRALTTDPVSSARPAISRTNNTGSQLKKALSSISVEQTGLNSYTAETYTQSSGFQRDRDCQRAFPDDYSSDVAHTGSLPLGRTMSHVILASPTVTHRSPSTRARWLPESSSSPKYSDSVVNMTDTLGSTANASFVGGKPLRHSPTTPAVIRPSELRLTLASQTGKIVPAPAQKQHCSLPTSSMASANGPEPTADESSSSKKSDPEPTAIQHKQQRPTRLVIADSSSNSALEESDQFLATRSALEAVQEALALAVQRCSEFKNTELGRADHNLNALRTLVTNELEWRFAQLRAMLDLSPICVEPPVARVLLADLVERLIPELRARSTELDPMDCAAPGSETQPAITQDKSLNEWIADSTTEATALNCAAEADDEVVQDQDPAREDYACDDLLQQTTYTDRVSWTLDTRAVVSEET</sequence>
<keyword evidence="3" id="KW-1185">Reference proteome</keyword>
<dbReference type="Proteomes" id="UP000316759">
    <property type="component" value="Unassembled WGS sequence"/>
</dbReference>
<accession>A0A504Y8G3</accession>
<dbReference type="EMBL" id="SUNJ01013972">
    <property type="protein sequence ID" value="TPP56876.1"/>
    <property type="molecule type" value="Genomic_DNA"/>
</dbReference>
<feature type="region of interest" description="Disordered" evidence="1">
    <location>
        <begin position="73"/>
        <end position="93"/>
    </location>
</feature>
<reference evidence="2 3" key="1">
    <citation type="submission" date="2019-04" db="EMBL/GenBank/DDBJ databases">
        <title>Annotation for the trematode Fasciola gigantica.</title>
        <authorList>
            <person name="Choi Y.-J."/>
        </authorList>
    </citation>
    <scope>NUCLEOTIDE SEQUENCE [LARGE SCALE GENOMIC DNA]</scope>
    <source>
        <strain evidence="2">Uganda_cow_1</strain>
    </source>
</reference>
<protein>
    <submittedName>
        <fullName evidence="2">Putative wd40 protein</fullName>
    </submittedName>
</protein>
<proteinExistence type="predicted"/>